<feature type="binding site" evidence="7">
    <location>
        <begin position="110"/>
        <end position="116"/>
    </location>
    <ligand>
        <name>ATP</name>
        <dbReference type="ChEBI" id="CHEBI:30616"/>
    </ligand>
</feature>
<dbReference type="EC" id="6.3.2.13" evidence="7"/>
<dbReference type="PANTHER" id="PTHR23135">
    <property type="entry name" value="MUR LIGASE FAMILY MEMBER"/>
    <property type="match status" value="1"/>
</dbReference>
<dbReference type="HAMAP" id="MF_00208">
    <property type="entry name" value="MurE"/>
    <property type="match status" value="1"/>
</dbReference>
<evidence type="ECO:0000259" key="11">
    <source>
        <dbReference type="Pfam" id="PF08245"/>
    </source>
</evidence>
<dbReference type="NCBIfam" id="TIGR01085">
    <property type="entry name" value="murE"/>
    <property type="match status" value="1"/>
</dbReference>
<dbReference type="PANTHER" id="PTHR23135:SF4">
    <property type="entry name" value="UDP-N-ACETYLMURAMOYL-L-ALANYL-D-GLUTAMATE--2,6-DIAMINOPIMELATE LIGASE MURE HOMOLOG, CHLOROPLASTIC"/>
    <property type="match status" value="1"/>
</dbReference>
<keyword evidence="7" id="KW-0067">ATP-binding</keyword>
<comment type="PTM">
    <text evidence="7">Carboxylation is probably crucial for Mg(2+) binding and, consequently, for the gamma-phosphate positioning of ATP.</text>
</comment>
<dbReference type="GO" id="GO:0051301">
    <property type="term" value="P:cell division"/>
    <property type="evidence" value="ECO:0007669"/>
    <property type="project" value="UniProtKB-KW"/>
</dbReference>
<comment type="similarity">
    <text evidence="1 7">Belongs to the MurCDEF family. MurE subfamily.</text>
</comment>
<comment type="pathway">
    <text evidence="7 8">Cell wall biogenesis; peptidoglycan biosynthesis.</text>
</comment>
<evidence type="ECO:0000313" key="12">
    <source>
        <dbReference type="EMBL" id="AEI37340.1"/>
    </source>
</evidence>
<comment type="cofactor">
    <cofactor evidence="7">
        <name>Mg(2+)</name>
        <dbReference type="ChEBI" id="CHEBI:18420"/>
    </cofactor>
</comment>
<evidence type="ECO:0000256" key="3">
    <source>
        <dbReference type="ARBA" id="ARBA00022960"/>
    </source>
</evidence>
<keyword evidence="7" id="KW-0460">Magnesium</keyword>
<dbReference type="Pfam" id="PF08245">
    <property type="entry name" value="Mur_ligase_M"/>
    <property type="match status" value="1"/>
</dbReference>
<feature type="short sequence motif" description="Meso-diaminopimelate recognition motif" evidence="7">
    <location>
        <begin position="407"/>
        <end position="410"/>
    </location>
</feature>
<dbReference type="InterPro" id="IPR005761">
    <property type="entry name" value="UDP-N-AcMur-Glu-dNH2Pim_ligase"/>
</dbReference>
<evidence type="ECO:0000256" key="7">
    <source>
        <dbReference type="HAMAP-Rule" id="MF_00208"/>
    </source>
</evidence>
<dbReference type="RefSeq" id="WP_013933739.1">
    <property type="nucleotide sequence ID" value="NC_015709.1"/>
</dbReference>
<dbReference type="PATRIC" id="fig|579138.3.peg.459"/>
<dbReference type="STRING" id="579138.Zymop_0437"/>
<dbReference type="EMBL" id="CP002865">
    <property type="protein sequence ID" value="AEI37340.1"/>
    <property type="molecule type" value="Genomic_DNA"/>
</dbReference>
<dbReference type="InterPro" id="IPR013221">
    <property type="entry name" value="Mur_ligase_cen"/>
</dbReference>
<comment type="caution">
    <text evidence="7">Lacks conserved residue(s) required for the propagation of feature annotation.</text>
</comment>
<keyword evidence="7" id="KW-0547">Nucleotide-binding</keyword>
<comment type="function">
    <text evidence="7">Catalyzes the addition of meso-diaminopimelic acid to the nucleotide precursor UDP-N-acetylmuramoyl-L-alanyl-D-glutamate (UMAG) in the biosynthesis of bacterial cell-wall peptidoglycan.</text>
</comment>
<evidence type="ECO:0000256" key="5">
    <source>
        <dbReference type="ARBA" id="ARBA00023306"/>
    </source>
</evidence>
<keyword evidence="5 7" id="KW-0131">Cell cycle</keyword>
<feature type="binding site" evidence="7">
    <location>
        <position position="185"/>
    </location>
    <ligand>
        <name>UDP-N-acetyl-alpha-D-muramoyl-L-alanyl-D-glutamate</name>
        <dbReference type="ChEBI" id="CHEBI:83900"/>
    </ligand>
</feature>
<keyword evidence="3 7" id="KW-0133">Cell shape</keyword>
<evidence type="ECO:0000256" key="1">
    <source>
        <dbReference type="ARBA" id="ARBA00005898"/>
    </source>
</evidence>
<dbReference type="eggNOG" id="COG0769">
    <property type="taxonomic scope" value="Bacteria"/>
</dbReference>
<evidence type="ECO:0000256" key="4">
    <source>
        <dbReference type="ARBA" id="ARBA00022984"/>
    </source>
</evidence>
<feature type="binding site" evidence="7">
    <location>
        <begin position="407"/>
        <end position="410"/>
    </location>
    <ligand>
        <name>meso-2,6-diaminopimelate</name>
        <dbReference type="ChEBI" id="CHEBI:57791"/>
    </ligand>
</feature>
<feature type="binding site" evidence="7">
    <location>
        <position position="179"/>
    </location>
    <ligand>
        <name>UDP-N-acetyl-alpha-D-muramoyl-L-alanyl-D-glutamate</name>
        <dbReference type="ChEBI" id="CHEBI:83900"/>
    </ligand>
</feature>
<keyword evidence="2 7" id="KW-0132">Cell division</keyword>
<dbReference type="InterPro" id="IPR036615">
    <property type="entry name" value="Mur_ligase_C_dom_sf"/>
</dbReference>
<sequence length="486" mass="51690">MSRLEKKLGDLAPDFGLTEAEQNSLVRGCAVDNRQIQQGYIFGAFPGVKVNGEDFIPQAIAAGAVAVVARPEARIKGAIHLVSDEPRKTFAEIAARFFAPFPSVIAAVTGTNGKTSVAELCRQLWQMAGYNAASIGTFGIISPQEHLNTGMTTPDIITFLSSASKLAKENVSHLIFEASSHGLAQYRSDGPRVMAGGFTSFSRDHLDYHGTMDAYLAAKLRLFDERVASDGTAVVWADDPVSASVIAHVQKRGLKLIDVGEKGGALRLLDKKADSQGQHLSLSAQGKSYKVRLPLIGSYQVANALVAAGLVIATGGDVEKTLSNLSRLKPVRGRLERAADTVKGAAIYVDYAHTPEGLRAAIDALRPHTKGKLFVVFGAGGDRDRGKRPEMGRIAVTLADHVIVTDDNPRGEVAADIRQEILAGADGAQEIEGRKAAIFSAVQQANKGDIILIAGKGHEQGQIIGRGENMRILPFDDVTVAKEAVA</sequence>
<dbReference type="GO" id="GO:0005524">
    <property type="term" value="F:ATP binding"/>
    <property type="evidence" value="ECO:0007669"/>
    <property type="project" value="UniProtKB-UniRule"/>
</dbReference>
<feature type="domain" description="Mur ligase central" evidence="11">
    <location>
        <begin position="108"/>
        <end position="310"/>
    </location>
</feature>
<dbReference type="SUPFAM" id="SSF53244">
    <property type="entry name" value="MurD-like peptide ligases, peptide-binding domain"/>
    <property type="match status" value="1"/>
</dbReference>
<evidence type="ECO:0000259" key="9">
    <source>
        <dbReference type="Pfam" id="PF01225"/>
    </source>
</evidence>
<comment type="subcellular location">
    <subcellularLocation>
        <location evidence="7 8">Cytoplasm</location>
    </subcellularLocation>
</comment>
<dbReference type="SUPFAM" id="SSF63418">
    <property type="entry name" value="MurE/MurF N-terminal domain"/>
    <property type="match status" value="1"/>
</dbReference>
<feature type="modified residue" description="N6-carboxylysine" evidence="7">
    <location>
        <position position="219"/>
    </location>
</feature>
<evidence type="ECO:0000256" key="6">
    <source>
        <dbReference type="ARBA" id="ARBA00023316"/>
    </source>
</evidence>
<evidence type="ECO:0000256" key="2">
    <source>
        <dbReference type="ARBA" id="ARBA00022618"/>
    </source>
</evidence>
<keyword evidence="6 7" id="KW-0961">Cell wall biogenesis/degradation</keyword>
<dbReference type="GO" id="GO:0000287">
    <property type="term" value="F:magnesium ion binding"/>
    <property type="evidence" value="ECO:0007669"/>
    <property type="project" value="UniProtKB-UniRule"/>
</dbReference>
<feature type="binding site" evidence="7">
    <location>
        <position position="455"/>
    </location>
    <ligand>
        <name>meso-2,6-diaminopimelate</name>
        <dbReference type="ChEBI" id="CHEBI:57791"/>
    </ligand>
</feature>
<dbReference type="NCBIfam" id="NF001124">
    <property type="entry name" value="PRK00139.1-2"/>
    <property type="match status" value="1"/>
</dbReference>
<dbReference type="Gene3D" id="3.90.190.20">
    <property type="entry name" value="Mur ligase, C-terminal domain"/>
    <property type="match status" value="1"/>
</dbReference>
<dbReference type="Proteomes" id="UP000000491">
    <property type="component" value="Chromosome"/>
</dbReference>
<gene>
    <name evidence="7" type="primary">murE</name>
    <name evidence="12" type="ordered locus">Zymop_0437</name>
</gene>
<dbReference type="KEGG" id="zmp:Zymop_0437"/>
<keyword evidence="7" id="KW-0963">Cytoplasm</keyword>
<dbReference type="InterPro" id="IPR000713">
    <property type="entry name" value="Mur_ligase_N"/>
</dbReference>
<dbReference type="GO" id="GO:0071555">
    <property type="term" value="P:cell wall organization"/>
    <property type="evidence" value="ECO:0007669"/>
    <property type="project" value="UniProtKB-KW"/>
</dbReference>
<dbReference type="InterPro" id="IPR004101">
    <property type="entry name" value="Mur_ligase_C"/>
</dbReference>
<dbReference type="Gene3D" id="3.40.1190.10">
    <property type="entry name" value="Mur-like, catalytic domain"/>
    <property type="match status" value="1"/>
</dbReference>
<feature type="domain" description="Mur ligase N-terminal catalytic" evidence="9">
    <location>
        <begin position="27"/>
        <end position="81"/>
    </location>
</feature>
<accession>F8EVD3</accession>
<dbReference type="GO" id="GO:0008765">
    <property type="term" value="F:UDP-N-acetylmuramoylalanyl-D-glutamate-2,6-diaminopimelate ligase activity"/>
    <property type="evidence" value="ECO:0007669"/>
    <property type="project" value="UniProtKB-UniRule"/>
</dbReference>
<dbReference type="GO" id="GO:0005737">
    <property type="term" value="C:cytoplasm"/>
    <property type="evidence" value="ECO:0007669"/>
    <property type="project" value="UniProtKB-SubCell"/>
</dbReference>
<evidence type="ECO:0000313" key="13">
    <source>
        <dbReference type="Proteomes" id="UP000000491"/>
    </source>
</evidence>
<keyword evidence="7" id="KW-0436">Ligase</keyword>
<keyword evidence="4 7" id="KW-0573">Peptidoglycan synthesis</keyword>
<evidence type="ECO:0000256" key="8">
    <source>
        <dbReference type="RuleBase" id="RU004135"/>
    </source>
</evidence>
<comment type="catalytic activity">
    <reaction evidence="7">
        <text>UDP-N-acetyl-alpha-D-muramoyl-L-alanyl-D-glutamate + meso-2,6-diaminopimelate + ATP = UDP-N-acetyl-alpha-D-muramoyl-L-alanyl-gamma-D-glutamyl-meso-2,6-diaminopimelate + ADP + phosphate + H(+)</text>
        <dbReference type="Rhea" id="RHEA:23676"/>
        <dbReference type="ChEBI" id="CHEBI:15378"/>
        <dbReference type="ChEBI" id="CHEBI:30616"/>
        <dbReference type="ChEBI" id="CHEBI:43474"/>
        <dbReference type="ChEBI" id="CHEBI:57791"/>
        <dbReference type="ChEBI" id="CHEBI:83900"/>
        <dbReference type="ChEBI" id="CHEBI:83905"/>
        <dbReference type="ChEBI" id="CHEBI:456216"/>
        <dbReference type="EC" id="6.3.2.13"/>
    </reaction>
</comment>
<proteinExistence type="inferred from homology"/>
<feature type="binding site" evidence="7">
    <location>
        <position position="383"/>
    </location>
    <ligand>
        <name>meso-2,6-diaminopimelate</name>
        <dbReference type="ChEBI" id="CHEBI:57791"/>
    </ligand>
</feature>
<feature type="domain" description="Mur ligase C-terminal" evidence="10">
    <location>
        <begin position="333"/>
        <end position="457"/>
    </location>
</feature>
<dbReference type="GO" id="GO:0009252">
    <property type="term" value="P:peptidoglycan biosynthetic process"/>
    <property type="evidence" value="ECO:0007669"/>
    <property type="project" value="UniProtKB-UniRule"/>
</dbReference>
<dbReference type="NCBIfam" id="NF001126">
    <property type="entry name" value="PRK00139.1-4"/>
    <property type="match status" value="1"/>
</dbReference>
<dbReference type="AlphaFoldDB" id="F8EVD3"/>
<dbReference type="InterPro" id="IPR036565">
    <property type="entry name" value="Mur-like_cat_sf"/>
</dbReference>
<name>F8EVD3_ZYMMT</name>
<feature type="binding site" evidence="7">
    <location>
        <begin position="152"/>
        <end position="153"/>
    </location>
    <ligand>
        <name>UDP-N-acetyl-alpha-D-muramoyl-L-alanyl-D-glutamate</name>
        <dbReference type="ChEBI" id="CHEBI:83900"/>
    </ligand>
</feature>
<dbReference type="GO" id="GO:0008360">
    <property type="term" value="P:regulation of cell shape"/>
    <property type="evidence" value="ECO:0007669"/>
    <property type="project" value="UniProtKB-KW"/>
</dbReference>
<evidence type="ECO:0000259" key="10">
    <source>
        <dbReference type="Pfam" id="PF02875"/>
    </source>
</evidence>
<dbReference type="HOGENOM" id="CLU_022291_3_1_5"/>
<dbReference type="Gene3D" id="3.40.1390.10">
    <property type="entry name" value="MurE/MurF, N-terminal domain"/>
    <property type="match status" value="1"/>
</dbReference>
<feature type="binding site" evidence="7">
    <location>
        <position position="187"/>
    </location>
    <ligand>
        <name>UDP-N-acetyl-alpha-D-muramoyl-L-alanyl-D-glutamate</name>
        <dbReference type="ChEBI" id="CHEBI:83900"/>
    </ligand>
</feature>
<organism evidence="12 13">
    <name type="scientific">Zymomonas mobilis subsp. pomaceae (strain ATCC 29192 / DSM 22645 / JCM 10191 / CCUG 17912 / NBRC 13757 / NCIMB 11200 / NRRL B-4491 / Barker I)</name>
    <dbReference type="NCBI Taxonomy" id="579138"/>
    <lineage>
        <taxon>Bacteria</taxon>
        <taxon>Pseudomonadati</taxon>
        <taxon>Pseudomonadota</taxon>
        <taxon>Alphaproteobacteria</taxon>
        <taxon>Sphingomonadales</taxon>
        <taxon>Zymomonadaceae</taxon>
        <taxon>Zymomonas</taxon>
    </lineage>
</organism>
<feature type="binding site" evidence="7">
    <location>
        <position position="459"/>
    </location>
    <ligand>
        <name>meso-2,6-diaminopimelate</name>
        <dbReference type="ChEBI" id="CHEBI:57791"/>
    </ligand>
</feature>
<protein>
    <recommendedName>
        <fullName evidence="7">UDP-N-acetylmuramoyl-L-alanyl-D-glutamate--2,6-diaminopimelate ligase</fullName>
        <ecNumber evidence="7">6.3.2.13</ecNumber>
    </recommendedName>
    <alternativeName>
        <fullName evidence="7">Meso-A2pm-adding enzyme</fullName>
    </alternativeName>
    <alternativeName>
        <fullName evidence="7">Meso-diaminopimelate-adding enzyme</fullName>
    </alternativeName>
    <alternativeName>
        <fullName evidence="7">UDP-MurNAc-L-Ala-D-Glu:meso-diaminopimelate ligase</fullName>
    </alternativeName>
    <alternativeName>
        <fullName evidence="7">UDP-MurNAc-tripeptide synthetase</fullName>
    </alternativeName>
    <alternativeName>
        <fullName evidence="7">UDP-N-acetylmuramyl-tripeptide synthetase</fullName>
    </alternativeName>
</protein>
<dbReference type="Pfam" id="PF01225">
    <property type="entry name" value="Mur_ligase"/>
    <property type="match status" value="1"/>
</dbReference>
<dbReference type="UniPathway" id="UPA00219"/>
<reference evidence="12 13" key="1">
    <citation type="journal article" date="2011" name="J. Bacteriol.">
        <title>Genome sequence of the ethanol-producing Zymomonas mobilis subsp. pomaceae lectotype strain ATCC 29192.</title>
        <authorList>
            <person name="Kouvelis V.N."/>
            <person name="Davenport K.W."/>
            <person name="Brettin T.S."/>
            <person name="Bruce D."/>
            <person name="Detter C."/>
            <person name="Han C.S."/>
            <person name="Nolan M."/>
            <person name="Tapia R."/>
            <person name="Damoulaki A."/>
            <person name="Kyrpides N.C."/>
            <person name="Typas M.A."/>
            <person name="Pappas K.M."/>
        </authorList>
    </citation>
    <scope>NUCLEOTIDE SEQUENCE [LARGE SCALE GENOMIC DNA]</scope>
    <source>
        <strain evidence="13">ATCC 29192 / DSM 22645 / JCM 10191 / CCUG 17912 / NBRC 13757 / NCIMB 11200 / NRRL B-4491 / Barker I</strain>
    </source>
</reference>
<dbReference type="InterPro" id="IPR035911">
    <property type="entry name" value="MurE/MurF_N"/>
</dbReference>
<dbReference type="Pfam" id="PF02875">
    <property type="entry name" value="Mur_ligase_C"/>
    <property type="match status" value="1"/>
</dbReference>
<dbReference type="SUPFAM" id="SSF53623">
    <property type="entry name" value="MurD-like peptide ligases, catalytic domain"/>
    <property type="match status" value="1"/>
</dbReference>